<dbReference type="AlphaFoldDB" id="A0A2K9YEC4"/>
<dbReference type="SUPFAM" id="SSF52833">
    <property type="entry name" value="Thioredoxin-like"/>
    <property type="match status" value="1"/>
</dbReference>
<dbReference type="Pfam" id="PF07976">
    <property type="entry name" value="Phe_hydrox_dim"/>
    <property type="match status" value="1"/>
</dbReference>
<dbReference type="Pfam" id="PF01494">
    <property type="entry name" value="FAD_binding_3"/>
    <property type="match status" value="1"/>
</dbReference>
<keyword evidence="4" id="KW-0560">Oxidoreductase</keyword>
<dbReference type="GO" id="GO:0016709">
    <property type="term" value="F:oxidoreductase activity, acting on paired donors, with incorporation or reduction of molecular oxygen, NAD(P)H as one donor, and incorporation of one atom of oxygen"/>
    <property type="evidence" value="ECO:0007669"/>
    <property type="project" value="UniProtKB-ARBA"/>
</dbReference>
<dbReference type="SUPFAM" id="SSF51905">
    <property type="entry name" value="FAD/NAD(P)-binding domain"/>
    <property type="match status" value="1"/>
</dbReference>
<dbReference type="EMBL" id="MG777496">
    <property type="protein sequence ID" value="AUW31182.1"/>
    <property type="molecule type" value="Genomic_DNA"/>
</dbReference>
<accession>A0A2K9YEC4</accession>
<dbReference type="Gene3D" id="3.50.50.60">
    <property type="entry name" value="FAD/NAD(P)-binding domain"/>
    <property type="match status" value="1"/>
</dbReference>
<comment type="similarity">
    <text evidence="1">Belongs to the PheA/TfdB FAD monooxygenase family.</text>
</comment>
<evidence type="ECO:0000256" key="2">
    <source>
        <dbReference type="ARBA" id="ARBA00022630"/>
    </source>
</evidence>
<organism evidence="7">
    <name type="scientific">Cladonia uncialis subsp. uncialis</name>
    <dbReference type="NCBI Taxonomy" id="180999"/>
    <lineage>
        <taxon>Eukaryota</taxon>
        <taxon>Fungi</taxon>
        <taxon>Dikarya</taxon>
        <taxon>Ascomycota</taxon>
        <taxon>Pezizomycotina</taxon>
        <taxon>Lecanoromycetes</taxon>
        <taxon>OSLEUM clade</taxon>
        <taxon>Lecanoromycetidae</taxon>
        <taxon>Lecanorales</taxon>
        <taxon>Lecanorineae</taxon>
        <taxon>Cladoniaceae</taxon>
        <taxon>Cladonia</taxon>
    </lineage>
</organism>
<keyword evidence="7" id="KW-0503">Monooxygenase</keyword>
<dbReference type="InterPro" id="IPR036249">
    <property type="entry name" value="Thioredoxin-like_sf"/>
</dbReference>
<name>A0A2K9YEC4_CLAUC</name>
<dbReference type="InterPro" id="IPR012941">
    <property type="entry name" value="Phe_hydrox_C_dim_dom"/>
</dbReference>
<dbReference type="InterPro" id="IPR038220">
    <property type="entry name" value="PHOX_C_sf"/>
</dbReference>
<evidence type="ECO:0000259" key="6">
    <source>
        <dbReference type="Pfam" id="PF07976"/>
    </source>
</evidence>
<dbReference type="SUPFAM" id="SSF54373">
    <property type="entry name" value="FAD-linked reductases, C-terminal domain"/>
    <property type="match status" value="1"/>
</dbReference>
<dbReference type="InterPro" id="IPR036188">
    <property type="entry name" value="FAD/NAD-bd_sf"/>
</dbReference>
<evidence type="ECO:0000256" key="3">
    <source>
        <dbReference type="ARBA" id="ARBA00022827"/>
    </source>
</evidence>
<reference evidence="7" key="1">
    <citation type="submission" date="2017-12" db="EMBL/GenBank/DDBJ databases">
        <title>Genome Sequencing Reveals a Rich Biosynthetic Potential.</title>
        <authorList>
            <person name="Bertrand R.L."/>
            <person name="Abdel-Hameed M.E."/>
            <person name="Sorensen J.L."/>
        </authorList>
    </citation>
    <scope>NUCLEOTIDE SEQUENCE</scope>
</reference>
<evidence type="ECO:0000256" key="4">
    <source>
        <dbReference type="ARBA" id="ARBA00023002"/>
    </source>
</evidence>
<sequence length="574" mass="64010">MHEKVDVFICGSGSAGLSAATWLARHGIRCKIVDSRSGPLENGQADGVQIRTTEIFESFGIVDDLLREGYHNVEVAFWTLGGKAGGIERTRSVAASYQGLSHLPRLILSQARLHGMLLEAMKRFNGQEVDYGYEVLEVKVDEEKANDPDSYPVVIVTKKDGKEETFEAKYALGCDGAHSTVRRSLGLKMIGDSSDSIWGVMDFIPLTNFPDIRKITVVQSEVGSVLNIPREGGSMNRFYMELPQRTVAKQVKLEDLQATTRRIFHPYQVDFAETIWWSAYAIGQRVADHFSKANRVFLTGDACHTHSPKAGQGMNVSLQDGYNIGWKLASILKGQTGPDILNTYTIERQRVAENLIEWDKTWVKGMASMGKDEGGVLDVNNKIDFSEVWVKSEAFTAGLTITYDESAITWAKRSTQSLAKNTIVGMRFPSAKVIRFCDALEMQLVRALPSDGRWRTMVFAGDIRQDEPSRKLSQLGQYLFSQHGPIQKYSTPGSDIDSFIEVIVVLSGERLKTSQEQIPHCFWPVTGKWGVRDLHKVYVDDQSYHSGHGHAYEFYGVHPEKGAIAIVRPDGCKS</sequence>
<keyword evidence="2" id="KW-0285">Flavoprotein</keyword>
<dbReference type="InterPro" id="IPR050641">
    <property type="entry name" value="RIFMO-like"/>
</dbReference>
<dbReference type="Gene3D" id="3.30.9.10">
    <property type="entry name" value="D-Amino Acid Oxidase, subunit A, domain 2"/>
    <property type="match status" value="1"/>
</dbReference>
<feature type="domain" description="FAD-binding" evidence="5">
    <location>
        <begin position="4"/>
        <end position="358"/>
    </location>
</feature>
<protein>
    <submittedName>
        <fullName evidence="7">Putative monooxygenase</fullName>
    </submittedName>
</protein>
<dbReference type="InterPro" id="IPR002938">
    <property type="entry name" value="FAD-bd"/>
</dbReference>
<dbReference type="CDD" id="cd02979">
    <property type="entry name" value="PHOX_C"/>
    <property type="match status" value="1"/>
</dbReference>
<keyword evidence="3" id="KW-0274">FAD</keyword>
<dbReference type="GO" id="GO:0071949">
    <property type="term" value="F:FAD binding"/>
    <property type="evidence" value="ECO:0007669"/>
    <property type="project" value="InterPro"/>
</dbReference>
<evidence type="ECO:0000259" key="5">
    <source>
        <dbReference type="Pfam" id="PF01494"/>
    </source>
</evidence>
<evidence type="ECO:0000313" key="7">
    <source>
        <dbReference type="EMBL" id="AUW31182.1"/>
    </source>
</evidence>
<dbReference type="Gene3D" id="3.40.30.20">
    <property type="match status" value="1"/>
</dbReference>
<dbReference type="PRINTS" id="PR00420">
    <property type="entry name" value="RNGMNOXGNASE"/>
</dbReference>
<dbReference type="PANTHER" id="PTHR43004">
    <property type="entry name" value="TRK SYSTEM POTASSIUM UPTAKE PROTEIN"/>
    <property type="match status" value="1"/>
</dbReference>
<feature type="domain" description="Phenol hydroxylase-like C-terminal dimerisation" evidence="6">
    <location>
        <begin position="401"/>
        <end position="571"/>
    </location>
</feature>
<evidence type="ECO:0000256" key="1">
    <source>
        <dbReference type="ARBA" id="ARBA00007801"/>
    </source>
</evidence>
<proteinExistence type="inferred from homology"/>
<dbReference type="PANTHER" id="PTHR43004:SF10">
    <property type="entry name" value="2-MONOOXYGENASE, PUTATIVE (AFU_ORTHOLOGUE AFUA_6G11480)-RELATED"/>
    <property type="match status" value="1"/>
</dbReference>